<proteinExistence type="predicted"/>
<accession>A0A5C1Q8M0</accession>
<name>A0A5C1Q8M0_9SPIO</name>
<reference evidence="2 3" key="1">
    <citation type="submission" date="2019-02" db="EMBL/GenBank/DDBJ databases">
        <authorList>
            <person name="Fomenkov A."/>
            <person name="Dubinina G."/>
            <person name="Grabovich M."/>
            <person name="Vincze T."/>
            <person name="Roberts R.J."/>
        </authorList>
    </citation>
    <scope>NUCLEOTIDE SEQUENCE [LARGE SCALE GENOMIC DNA]</scope>
    <source>
        <strain evidence="2 3">P</strain>
    </source>
</reference>
<dbReference type="KEGG" id="sper:EW093_01280"/>
<keyword evidence="3" id="KW-1185">Reference proteome</keyword>
<dbReference type="RefSeq" id="WP_149566649.1">
    <property type="nucleotide sequence ID" value="NZ_CP035807.1"/>
</dbReference>
<dbReference type="Proteomes" id="UP000323824">
    <property type="component" value="Chromosome"/>
</dbReference>
<dbReference type="Gene3D" id="1.20.1600.10">
    <property type="entry name" value="Outer membrane efflux proteins (OEP)"/>
    <property type="match status" value="2"/>
</dbReference>
<protein>
    <submittedName>
        <fullName evidence="2">TolC family protein</fullName>
    </submittedName>
</protein>
<dbReference type="OrthoDB" id="1109239at2"/>
<dbReference type="GO" id="GO:0015562">
    <property type="term" value="F:efflux transmembrane transporter activity"/>
    <property type="evidence" value="ECO:0007669"/>
    <property type="project" value="InterPro"/>
</dbReference>
<evidence type="ECO:0000313" key="2">
    <source>
        <dbReference type="EMBL" id="QEN03390.1"/>
    </source>
</evidence>
<organism evidence="2 3">
    <name type="scientific">Thiospirochaeta perfilievii</name>
    <dbReference type="NCBI Taxonomy" id="252967"/>
    <lineage>
        <taxon>Bacteria</taxon>
        <taxon>Pseudomonadati</taxon>
        <taxon>Spirochaetota</taxon>
        <taxon>Spirochaetia</taxon>
        <taxon>Spirochaetales</taxon>
        <taxon>Spirochaetaceae</taxon>
        <taxon>Thiospirochaeta</taxon>
    </lineage>
</organism>
<evidence type="ECO:0000313" key="3">
    <source>
        <dbReference type="Proteomes" id="UP000323824"/>
    </source>
</evidence>
<dbReference type="AlphaFoldDB" id="A0A5C1Q8M0"/>
<keyword evidence="1" id="KW-0732">Signal</keyword>
<gene>
    <name evidence="2" type="ORF">EW093_01280</name>
</gene>
<dbReference type="EMBL" id="CP035807">
    <property type="protein sequence ID" value="QEN03390.1"/>
    <property type="molecule type" value="Genomic_DNA"/>
</dbReference>
<reference evidence="2 3" key="2">
    <citation type="submission" date="2019-09" db="EMBL/GenBank/DDBJ databases">
        <title>Complete Genome Sequence and Methylome Analysis of free living Spirochaetas.</title>
        <authorList>
            <person name="Leshcheva N."/>
            <person name="Mikheeva N."/>
        </authorList>
    </citation>
    <scope>NUCLEOTIDE SEQUENCE [LARGE SCALE GENOMIC DNA]</scope>
    <source>
        <strain evidence="2 3">P</strain>
    </source>
</reference>
<feature type="chain" id="PRO_5023066283" evidence="1">
    <location>
        <begin position="19"/>
        <end position="422"/>
    </location>
</feature>
<feature type="signal peptide" evidence="1">
    <location>
        <begin position="1"/>
        <end position="18"/>
    </location>
</feature>
<evidence type="ECO:0000256" key="1">
    <source>
        <dbReference type="SAM" id="SignalP"/>
    </source>
</evidence>
<dbReference type="SUPFAM" id="SSF56954">
    <property type="entry name" value="Outer membrane efflux proteins (OEP)"/>
    <property type="match status" value="1"/>
</dbReference>
<sequence length="422" mass="47725">MKVKVLVVLILTTASLFAQTSLTTIDEIVNFSLENSSDSIRSKITLENSEDNVESYIKLDETKVSFNSSFKEDGTNSFISSLNIPVIDQLSVNGSFDNNLNGEIGVSINPLSHNKNVTLSEVEYDLALLNYKNSIDSTSKNTIDKALSWMVGKKSLDLLEKEAYRYESLYSDNKDRYENGSITLDELQDSLINWSNARKKLLDQKQSFYTLESSLYSQLGATKEDVVIEILEIEELQVLIEQLKTMVENGSGDYFKNSNYLQSVINEEKAMLNYNAIWVYDPDVSFSAKLGITENGVVEDSFTASVGFTLGLDNINKSEKDSAKEEYLLSVKDKELKLNAAKLDFEMSKDLVESSSLESEITRYEYEQTKILLSEAEILYDAGEYSELELLAAELALQQAHNNLFTILKNEYLNLIDYLKYF</sequence>